<gene>
    <name evidence="2" type="ORF">AQPW35_03920</name>
</gene>
<dbReference type="PANTHER" id="PTHR43760:SF1">
    <property type="entry name" value="ENDORIBONUCLEASE L-PSP_CHORISMATE MUTASE-LIKE DOMAIN-CONTAINING PROTEIN"/>
    <property type="match status" value="1"/>
</dbReference>
<evidence type="ECO:0000259" key="1">
    <source>
        <dbReference type="Pfam" id="PF14588"/>
    </source>
</evidence>
<dbReference type="Pfam" id="PF14588">
    <property type="entry name" value="YjgF_endoribonc"/>
    <property type="match status" value="1"/>
</dbReference>
<proteinExistence type="predicted"/>
<dbReference type="InterPro" id="IPR013813">
    <property type="entry name" value="Endoribo_LPSP/chorism_mut-like"/>
</dbReference>
<evidence type="ECO:0000313" key="3">
    <source>
        <dbReference type="Proteomes" id="UP000301751"/>
    </source>
</evidence>
<sequence>MTTIEASLAAMGLELPPPPRPIAAFVPFTRDGNTVYLAGQVNELGGVPTLRGKVPRDHSIEAATEAAQVCALNLLACLKLACGGDLDKVERCLSVRGFVNASDGFAQVPMVINGASNLFLALWGEQGRHARTAVGVAALPQDAVVEVDAIFRVRA</sequence>
<evidence type="ECO:0000313" key="2">
    <source>
        <dbReference type="EMBL" id="GCL61311.1"/>
    </source>
</evidence>
<dbReference type="RefSeq" id="WP_137731073.1">
    <property type="nucleotide sequence ID" value="NZ_BJCL01000001.1"/>
</dbReference>
<name>A0A480AI99_9BURK</name>
<dbReference type="InterPro" id="IPR035959">
    <property type="entry name" value="RutC-like_sf"/>
</dbReference>
<dbReference type="Gene3D" id="3.30.1330.40">
    <property type="entry name" value="RutC-like"/>
    <property type="match status" value="1"/>
</dbReference>
<dbReference type="CDD" id="cd02199">
    <property type="entry name" value="YjgF_YER057c_UK114_like_1"/>
    <property type="match status" value="1"/>
</dbReference>
<organism evidence="2 3">
    <name type="scientific">Pseudaquabacterium pictum</name>
    <dbReference type="NCBI Taxonomy" id="2315236"/>
    <lineage>
        <taxon>Bacteria</taxon>
        <taxon>Pseudomonadati</taxon>
        <taxon>Pseudomonadota</taxon>
        <taxon>Betaproteobacteria</taxon>
        <taxon>Burkholderiales</taxon>
        <taxon>Sphaerotilaceae</taxon>
        <taxon>Pseudaquabacterium</taxon>
    </lineage>
</organism>
<dbReference type="SUPFAM" id="SSF55298">
    <property type="entry name" value="YjgF-like"/>
    <property type="match status" value="1"/>
</dbReference>
<dbReference type="OrthoDB" id="8587942at2"/>
<dbReference type="AlphaFoldDB" id="A0A480AI99"/>
<dbReference type="Proteomes" id="UP000301751">
    <property type="component" value="Unassembled WGS sequence"/>
</dbReference>
<comment type="caution">
    <text evidence="2">The sequence shown here is derived from an EMBL/GenBank/DDBJ whole genome shotgun (WGS) entry which is preliminary data.</text>
</comment>
<accession>A0A480AI99</accession>
<feature type="domain" description="Endoribonuclease L-PSP/chorismate mutase-like" evidence="1">
    <location>
        <begin position="5"/>
        <end position="144"/>
    </location>
</feature>
<protein>
    <recommendedName>
        <fullName evidence="1">Endoribonuclease L-PSP/chorismate mutase-like domain-containing protein</fullName>
    </recommendedName>
</protein>
<dbReference type="EMBL" id="BJCL01000001">
    <property type="protein sequence ID" value="GCL61311.1"/>
    <property type="molecule type" value="Genomic_DNA"/>
</dbReference>
<reference evidence="3" key="1">
    <citation type="submission" date="2019-03" db="EMBL/GenBank/DDBJ databases">
        <title>Aquabacterium pictum sp.nov., the first bacteriochlorophyll a-containing freshwater bacterium in the genus Aquabacterium of the class Betaproteobacteria.</title>
        <authorList>
            <person name="Hirose S."/>
            <person name="Tank M."/>
            <person name="Hara E."/>
            <person name="Tamaki H."/>
            <person name="Takaichi S."/>
            <person name="Haruta S."/>
            <person name="Hanada S."/>
        </authorList>
    </citation>
    <scope>NUCLEOTIDE SEQUENCE [LARGE SCALE GENOMIC DNA]</scope>
    <source>
        <strain evidence="3">W35</strain>
    </source>
</reference>
<keyword evidence="3" id="KW-1185">Reference proteome</keyword>
<dbReference type="PANTHER" id="PTHR43760">
    <property type="entry name" value="ENDORIBONUCLEASE-RELATED"/>
    <property type="match status" value="1"/>
</dbReference>